<dbReference type="AlphaFoldDB" id="A0A833H1D7"/>
<sequence>MKRAVALRYREEDRAPVVVAKGRDELAYRMLHEAKRSGIPVVAEPELVLLLEQLKTGREIPDNLYRAVADVFVFLIQNGLRR</sequence>
<keyword evidence="2" id="KW-0969">Cilium</keyword>
<accession>A0A833H1D7</accession>
<dbReference type="SUPFAM" id="SSF160544">
    <property type="entry name" value="EscU C-terminal domain-like"/>
    <property type="match status" value="1"/>
</dbReference>
<gene>
    <name evidence="2" type="ORF">F9K24_10890</name>
</gene>
<keyword evidence="2" id="KW-0966">Cell projection</keyword>
<comment type="caution">
    <text evidence="2">The sequence shown here is derived from an EMBL/GenBank/DDBJ whole genome shotgun (WGS) entry which is preliminary data.</text>
</comment>
<dbReference type="EMBL" id="WBUI01000009">
    <property type="protein sequence ID" value="KAB2932426.1"/>
    <property type="molecule type" value="Genomic_DNA"/>
</dbReference>
<evidence type="ECO:0000313" key="3">
    <source>
        <dbReference type="Proteomes" id="UP000460298"/>
    </source>
</evidence>
<name>A0A833H1D7_9LEPT</name>
<proteinExistence type="inferred from homology"/>
<comment type="similarity">
    <text evidence="1">Belongs to the type III secretion exporter family.</text>
</comment>
<dbReference type="OrthoDB" id="9810419at2"/>
<dbReference type="PANTHER" id="PTHR30531:SF12">
    <property type="entry name" value="FLAGELLAR BIOSYNTHETIC PROTEIN FLHB"/>
    <property type="match status" value="1"/>
</dbReference>
<organism evidence="2 3">
    <name type="scientific">Leptonema illini</name>
    <dbReference type="NCBI Taxonomy" id="183"/>
    <lineage>
        <taxon>Bacteria</taxon>
        <taxon>Pseudomonadati</taxon>
        <taxon>Spirochaetota</taxon>
        <taxon>Spirochaetia</taxon>
        <taxon>Leptospirales</taxon>
        <taxon>Leptospiraceae</taxon>
        <taxon>Leptonema</taxon>
    </lineage>
</organism>
<dbReference type="RefSeq" id="WP_002770871.1">
    <property type="nucleotide sequence ID" value="NZ_JQDG01000026.1"/>
</dbReference>
<evidence type="ECO:0000256" key="1">
    <source>
        <dbReference type="ARBA" id="ARBA00010690"/>
    </source>
</evidence>
<dbReference type="InterPro" id="IPR006135">
    <property type="entry name" value="T3SS_substrate_exporter"/>
</dbReference>
<dbReference type="GO" id="GO:0009306">
    <property type="term" value="P:protein secretion"/>
    <property type="evidence" value="ECO:0007669"/>
    <property type="project" value="InterPro"/>
</dbReference>
<evidence type="ECO:0000313" key="2">
    <source>
        <dbReference type="EMBL" id="KAB2932426.1"/>
    </source>
</evidence>
<dbReference type="PANTHER" id="PTHR30531">
    <property type="entry name" value="FLAGELLAR BIOSYNTHETIC PROTEIN FLHB"/>
    <property type="match status" value="1"/>
</dbReference>
<dbReference type="Gene3D" id="3.40.1690.10">
    <property type="entry name" value="secretion proteins EscU"/>
    <property type="match status" value="1"/>
</dbReference>
<reference evidence="2 3" key="1">
    <citation type="submission" date="2019-10" db="EMBL/GenBank/DDBJ databases">
        <title>Extracellular Electron Transfer in a Candidatus Methanoperedens spp. Enrichment Culture.</title>
        <authorList>
            <person name="Berger S."/>
            <person name="Rangel Shaw D."/>
            <person name="Berben T."/>
            <person name="In 'T Zandt M."/>
            <person name="Frank J."/>
            <person name="Reimann J."/>
            <person name="Jetten M.S.M."/>
            <person name="Welte C.U."/>
        </authorList>
    </citation>
    <scope>NUCLEOTIDE SEQUENCE [LARGE SCALE GENOMIC DNA]</scope>
    <source>
        <strain evidence="2">SB12</strain>
    </source>
</reference>
<dbReference type="GO" id="GO:0005886">
    <property type="term" value="C:plasma membrane"/>
    <property type="evidence" value="ECO:0007669"/>
    <property type="project" value="TreeGrafter"/>
</dbReference>
<dbReference type="Pfam" id="PF01312">
    <property type="entry name" value="Bac_export_2"/>
    <property type="match status" value="1"/>
</dbReference>
<dbReference type="Proteomes" id="UP000460298">
    <property type="component" value="Unassembled WGS sequence"/>
</dbReference>
<keyword evidence="2" id="KW-0282">Flagellum</keyword>
<protein>
    <submittedName>
        <fullName evidence="2">Flagellar biosynthesis protein FlhB</fullName>
    </submittedName>
</protein>
<dbReference type="InterPro" id="IPR029025">
    <property type="entry name" value="T3SS_substrate_exporter_C"/>
</dbReference>